<evidence type="ECO:0000313" key="2">
    <source>
        <dbReference type="EMBL" id="CAF3801959.1"/>
    </source>
</evidence>
<dbReference type="AlphaFoldDB" id="A0A814IZK6"/>
<gene>
    <name evidence="1" type="ORF">GPM918_LOCUS15286</name>
    <name evidence="2" type="ORF">SRO942_LOCUS15286</name>
</gene>
<name>A0A814IZK6_9BILA</name>
<dbReference type="InterPro" id="IPR014710">
    <property type="entry name" value="RmlC-like_jellyroll"/>
</dbReference>
<dbReference type="InterPro" id="IPR011051">
    <property type="entry name" value="RmlC_Cupin_sf"/>
</dbReference>
<reference evidence="1" key="1">
    <citation type="submission" date="2021-02" db="EMBL/GenBank/DDBJ databases">
        <authorList>
            <person name="Nowell W R."/>
        </authorList>
    </citation>
    <scope>NUCLEOTIDE SEQUENCE</scope>
</reference>
<protein>
    <submittedName>
        <fullName evidence="1">Uncharacterized protein</fullName>
    </submittedName>
</protein>
<dbReference type="Gene3D" id="2.60.120.10">
    <property type="entry name" value="Jelly Rolls"/>
    <property type="match status" value="1"/>
</dbReference>
<keyword evidence="3" id="KW-1185">Reference proteome</keyword>
<dbReference type="EMBL" id="CAJNOQ010003821">
    <property type="protein sequence ID" value="CAF1031170.1"/>
    <property type="molecule type" value="Genomic_DNA"/>
</dbReference>
<accession>A0A814IZK6</accession>
<dbReference type="Proteomes" id="UP000681722">
    <property type="component" value="Unassembled WGS sequence"/>
</dbReference>
<proteinExistence type="predicted"/>
<dbReference type="OrthoDB" id="5946895at2759"/>
<evidence type="ECO:0000313" key="3">
    <source>
        <dbReference type="Proteomes" id="UP000663829"/>
    </source>
</evidence>
<dbReference type="Proteomes" id="UP000663829">
    <property type="component" value="Unassembled WGS sequence"/>
</dbReference>
<sequence>MRAITTATTTNRQGITLEIVQAQLSVPFHLLLTNKRKFGHKKNQYWLMLSIDDEKLTLQKLVNDRRTLLKETMARDHILQIVQPGRYKYWLSIDFKNFLVKYGQGEMRNECTLFSVHMTDNDDAKYLTQLKSSYSKFLFDTDEDESSEELNLCHQIYKGPVDGNPPIFVSAEEMIDDQQAINSKKNMIAVEDMDKPNQRLYKSVMDFKLSNPEHPNFTIAAIERSCRETSGWCYKTLHSKANILTRRINSTSIRIRVGNLTFLEIWPPNHKSIVIQHSFIAHGIIRILSNQIMIEFHPYLDANPQQKPFLTRLCEENEVIYFKPGLNQIYRFFNPRDTPAIIIQAFDTVAFEYISTDRKEIKRQSEVSTDIEYEKFKKLIEKDCKGNY</sequence>
<organism evidence="1 3">
    <name type="scientific">Didymodactylos carnosus</name>
    <dbReference type="NCBI Taxonomy" id="1234261"/>
    <lineage>
        <taxon>Eukaryota</taxon>
        <taxon>Metazoa</taxon>
        <taxon>Spiralia</taxon>
        <taxon>Gnathifera</taxon>
        <taxon>Rotifera</taxon>
        <taxon>Eurotatoria</taxon>
        <taxon>Bdelloidea</taxon>
        <taxon>Philodinida</taxon>
        <taxon>Philodinidae</taxon>
        <taxon>Didymodactylos</taxon>
    </lineage>
</organism>
<evidence type="ECO:0000313" key="1">
    <source>
        <dbReference type="EMBL" id="CAF1031170.1"/>
    </source>
</evidence>
<dbReference type="SUPFAM" id="SSF51182">
    <property type="entry name" value="RmlC-like cupins"/>
    <property type="match status" value="1"/>
</dbReference>
<dbReference type="EMBL" id="CAJOBC010003821">
    <property type="protein sequence ID" value="CAF3801959.1"/>
    <property type="molecule type" value="Genomic_DNA"/>
</dbReference>
<comment type="caution">
    <text evidence="1">The sequence shown here is derived from an EMBL/GenBank/DDBJ whole genome shotgun (WGS) entry which is preliminary data.</text>
</comment>